<keyword evidence="2" id="KW-1185">Reference proteome</keyword>
<comment type="caution">
    <text evidence="1">The sequence shown here is derived from an EMBL/GenBank/DDBJ whole genome shotgun (WGS) entry which is preliminary data.</text>
</comment>
<accession>A0A2P5B7I1</accession>
<dbReference type="Proteomes" id="UP000237105">
    <property type="component" value="Unassembled WGS sequence"/>
</dbReference>
<dbReference type="OrthoDB" id="10273820at2759"/>
<evidence type="ECO:0000313" key="1">
    <source>
        <dbReference type="EMBL" id="PON44750.1"/>
    </source>
</evidence>
<evidence type="ECO:0000313" key="2">
    <source>
        <dbReference type="Proteomes" id="UP000237105"/>
    </source>
</evidence>
<dbReference type="EMBL" id="JXTB01000344">
    <property type="protein sequence ID" value="PON44750.1"/>
    <property type="molecule type" value="Genomic_DNA"/>
</dbReference>
<protein>
    <submittedName>
        <fullName evidence="1">Uncharacterized protein</fullName>
    </submittedName>
</protein>
<dbReference type="AlphaFoldDB" id="A0A2P5B7I1"/>
<proteinExistence type="predicted"/>
<sequence length="64" mass="7111">MLRLAFLPYTFILPEDRTQDGIIILEARRQTSDSVKLAGKNCTYANIGNPAADYVRTDLVGKPV</sequence>
<gene>
    <name evidence="1" type="ORF">PanWU01x14_264390</name>
</gene>
<reference evidence="2" key="1">
    <citation type="submission" date="2016-06" db="EMBL/GenBank/DDBJ databases">
        <title>Parallel loss of symbiosis genes in relatives of nitrogen-fixing non-legume Parasponia.</title>
        <authorList>
            <person name="Van Velzen R."/>
            <person name="Holmer R."/>
            <person name="Bu F."/>
            <person name="Rutten L."/>
            <person name="Van Zeijl A."/>
            <person name="Liu W."/>
            <person name="Santuari L."/>
            <person name="Cao Q."/>
            <person name="Sharma T."/>
            <person name="Shen D."/>
            <person name="Roswanjaya Y."/>
            <person name="Wardhani T."/>
            <person name="Kalhor M.S."/>
            <person name="Jansen J."/>
            <person name="Van den Hoogen J."/>
            <person name="Gungor B."/>
            <person name="Hartog M."/>
            <person name="Hontelez J."/>
            <person name="Verver J."/>
            <person name="Yang W.-C."/>
            <person name="Schijlen E."/>
            <person name="Repin R."/>
            <person name="Schilthuizen M."/>
            <person name="Schranz E."/>
            <person name="Heidstra R."/>
            <person name="Miyata K."/>
            <person name="Fedorova E."/>
            <person name="Kohlen W."/>
            <person name="Bisseling T."/>
            <person name="Smit S."/>
            <person name="Geurts R."/>
        </authorList>
    </citation>
    <scope>NUCLEOTIDE SEQUENCE [LARGE SCALE GENOMIC DNA]</scope>
    <source>
        <strain evidence="2">cv. WU1-14</strain>
    </source>
</reference>
<name>A0A2P5B7I1_PARAD</name>
<organism evidence="1 2">
    <name type="scientific">Parasponia andersonii</name>
    <name type="common">Sponia andersonii</name>
    <dbReference type="NCBI Taxonomy" id="3476"/>
    <lineage>
        <taxon>Eukaryota</taxon>
        <taxon>Viridiplantae</taxon>
        <taxon>Streptophyta</taxon>
        <taxon>Embryophyta</taxon>
        <taxon>Tracheophyta</taxon>
        <taxon>Spermatophyta</taxon>
        <taxon>Magnoliopsida</taxon>
        <taxon>eudicotyledons</taxon>
        <taxon>Gunneridae</taxon>
        <taxon>Pentapetalae</taxon>
        <taxon>rosids</taxon>
        <taxon>fabids</taxon>
        <taxon>Rosales</taxon>
        <taxon>Cannabaceae</taxon>
        <taxon>Parasponia</taxon>
    </lineage>
</organism>